<dbReference type="CDD" id="cd02961">
    <property type="entry name" value="PDI_a_family"/>
    <property type="match status" value="1"/>
</dbReference>
<dbReference type="SUPFAM" id="SSF52833">
    <property type="entry name" value="Thioredoxin-like"/>
    <property type="match status" value="1"/>
</dbReference>
<dbReference type="PANTHER" id="PTHR46426">
    <property type="entry name" value="PROTEIN DISULFIDE-ISOMERASE TMX3"/>
    <property type="match status" value="1"/>
</dbReference>
<dbReference type="Pfam" id="PF00085">
    <property type="entry name" value="Thioredoxin"/>
    <property type="match status" value="1"/>
</dbReference>
<comment type="caution">
    <text evidence="1">The sequence shown here is derived from an EMBL/GenBank/DDBJ whole genome shotgun (WGS) entry which is preliminary data.</text>
</comment>
<evidence type="ECO:0000313" key="2">
    <source>
        <dbReference type="Proteomes" id="UP001642484"/>
    </source>
</evidence>
<dbReference type="InterPro" id="IPR052250">
    <property type="entry name" value="PDI_TMX3"/>
</dbReference>
<organism evidence="1 2">
    <name type="scientific">Durusdinium trenchii</name>
    <dbReference type="NCBI Taxonomy" id="1381693"/>
    <lineage>
        <taxon>Eukaryota</taxon>
        <taxon>Sar</taxon>
        <taxon>Alveolata</taxon>
        <taxon>Dinophyceae</taxon>
        <taxon>Suessiales</taxon>
        <taxon>Symbiodiniaceae</taxon>
        <taxon>Durusdinium</taxon>
    </lineage>
</organism>
<dbReference type="InterPro" id="IPR013766">
    <property type="entry name" value="Thioredoxin_domain"/>
</dbReference>
<sequence>MRFQWALVLVLPWIVLGKKHKQSVFRLTNGEPDVKKKEKAFEETVANARFALVNFNSFRPSCKECAELETSMKEVAKKLKKKGVVCGMMDGDLAVNVEAKDKNNVTSLPTLVFFRSGYGISKQEGFQSAMSIEQWVNAVAGPEVEVFENQAAFDKALKKRETHEVVFAAIGGPKLKELLDVVALKGHRDGWGSKIRYFFWSDGGRGRPFAAVYRGLNEMEHFDAAGQISSETIEEFLKDEYVPKFSQVTAADMNSVFGAGTKGNVFVCFDPARFEAQVNKYTKVFVKVARKWKGYGFSYFDASDPFSKIISIECQEFPVVTLKPLRRPFASYNKSFAHLGDALNEKHINEFMKESIAAHRSAGAEL</sequence>
<dbReference type="PANTHER" id="PTHR46426:SF1">
    <property type="entry name" value="PROTEIN DISULFIDE-ISOMERASE TMX3"/>
    <property type="match status" value="1"/>
</dbReference>
<name>A0ABP0QLW0_9DINO</name>
<dbReference type="Gene3D" id="3.40.30.10">
    <property type="entry name" value="Glutaredoxin"/>
    <property type="match status" value="2"/>
</dbReference>
<dbReference type="EMBL" id="CAXAMN010024696">
    <property type="protein sequence ID" value="CAK9089234.1"/>
    <property type="molecule type" value="Genomic_DNA"/>
</dbReference>
<keyword evidence="2" id="KW-1185">Reference proteome</keyword>
<gene>
    <name evidence="1" type="ORF">CCMP2556_LOCUS42972</name>
</gene>
<evidence type="ECO:0000313" key="1">
    <source>
        <dbReference type="EMBL" id="CAK9089234.1"/>
    </source>
</evidence>
<reference evidence="1 2" key="1">
    <citation type="submission" date="2024-02" db="EMBL/GenBank/DDBJ databases">
        <authorList>
            <person name="Chen Y."/>
            <person name="Shah S."/>
            <person name="Dougan E. K."/>
            <person name="Thang M."/>
            <person name="Chan C."/>
        </authorList>
    </citation>
    <scope>NUCLEOTIDE SEQUENCE [LARGE SCALE GENOMIC DNA]</scope>
</reference>
<dbReference type="Proteomes" id="UP001642484">
    <property type="component" value="Unassembled WGS sequence"/>
</dbReference>
<accession>A0ABP0QLW0</accession>
<protein>
    <submittedName>
        <fullName evidence="1">Uncharacterized protein</fullName>
    </submittedName>
</protein>
<dbReference type="PROSITE" id="PS51352">
    <property type="entry name" value="THIOREDOXIN_2"/>
    <property type="match status" value="1"/>
</dbReference>
<proteinExistence type="predicted"/>
<dbReference type="InterPro" id="IPR036249">
    <property type="entry name" value="Thioredoxin-like_sf"/>
</dbReference>